<feature type="domain" description="TNFR-Cys" evidence="10">
    <location>
        <begin position="143"/>
        <end position="183"/>
    </location>
</feature>
<evidence type="ECO:0000256" key="9">
    <source>
        <dbReference type="SAM" id="SignalP"/>
    </source>
</evidence>
<name>A0A673CNI4_9TELE</name>
<dbReference type="InterPro" id="IPR001368">
    <property type="entry name" value="TNFR/NGFR_Cys_rich_reg"/>
</dbReference>
<feature type="domain" description="TNFR-Cys" evidence="10">
    <location>
        <begin position="63"/>
        <end position="104"/>
    </location>
</feature>
<evidence type="ECO:0000256" key="5">
    <source>
        <dbReference type="ARBA" id="ARBA00022737"/>
    </source>
</evidence>
<protein>
    <submittedName>
        <fullName evidence="11">Tumor necrosis factor receptor superfamily member 6B-like</fullName>
    </submittedName>
</protein>
<feature type="disulfide bond" evidence="8">
    <location>
        <begin position="64"/>
        <end position="79"/>
    </location>
</feature>
<dbReference type="SMART" id="SM00208">
    <property type="entry name" value="TNFR"/>
    <property type="match status" value="4"/>
</dbReference>
<evidence type="ECO:0000256" key="4">
    <source>
        <dbReference type="ARBA" id="ARBA00022729"/>
    </source>
</evidence>
<dbReference type="PANTHER" id="PTHR23097">
    <property type="entry name" value="TUMOR NECROSIS FACTOR RECEPTOR SUPERFAMILY MEMBER"/>
    <property type="match status" value="1"/>
</dbReference>
<feature type="signal peptide" evidence="9">
    <location>
        <begin position="1"/>
        <end position="20"/>
    </location>
</feature>
<feature type="disulfide bond" evidence="8">
    <location>
        <begin position="86"/>
        <end position="104"/>
    </location>
</feature>
<dbReference type="Ensembl" id="ENSSORT00005058509.1">
    <property type="protein sequence ID" value="ENSSORP00005057206.1"/>
    <property type="gene ID" value="ENSSORG00005025373.1"/>
</dbReference>
<feature type="disulfide bond" evidence="8">
    <location>
        <begin position="165"/>
        <end position="183"/>
    </location>
</feature>
<dbReference type="AlphaFoldDB" id="A0A673CNI4"/>
<comment type="subcellular location">
    <subcellularLocation>
        <location evidence="1">Secreted</location>
    </subcellularLocation>
</comment>
<feature type="repeat" description="TNFR-Cys" evidence="8">
    <location>
        <begin position="63"/>
        <end position="104"/>
    </location>
</feature>
<dbReference type="GO" id="GO:0006915">
    <property type="term" value="P:apoptotic process"/>
    <property type="evidence" value="ECO:0007669"/>
    <property type="project" value="UniProtKB-KW"/>
</dbReference>
<keyword evidence="3" id="KW-0053">Apoptosis</keyword>
<keyword evidence="7" id="KW-0325">Glycoprotein</keyword>
<evidence type="ECO:0000256" key="1">
    <source>
        <dbReference type="ARBA" id="ARBA00004613"/>
    </source>
</evidence>
<reference evidence="11" key="2">
    <citation type="submission" date="2025-08" db="UniProtKB">
        <authorList>
            <consortium name="Ensembl"/>
        </authorList>
    </citation>
    <scope>IDENTIFICATION</scope>
</reference>
<keyword evidence="2" id="KW-0964">Secreted</keyword>
<feature type="disulfide bond" evidence="8">
    <location>
        <begin position="144"/>
        <end position="159"/>
    </location>
</feature>
<dbReference type="PANTHER" id="PTHR23097:SF90">
    <property type="entry name" value="TUMOR NECROSIS FACTOR RECEPTOR SUPERFAMILY MEMBER 11B"/>
    <property type="match status" value="1"/>
</dbReference>
<gene>
    <name evidence="11" type="primary">LOC115434986</name>
</gene>
<evidence type="ECO:0000259" key="10">
    <source>
        <dbReference type="PROSITE" id="PS50050"/>
    </source>
</evidence>
<dbReference type="GeneID" id="115434986"/>
<dbReference type="InterPro" id="IPR052459">
    <property type="entry name" value="TNFRSF_decoy_receptor"/>
</dbReference>
<dbReference type="GO" id="GO:0005576">
    <property type="term" value="C:extracellular region"/>
    <property type="evidence" value="ECO:0007669"/>
    <property type="project" value="UniProtKB-SubCell"/>
</dbReference>
<dbReference type="OrthoDB" id="9990004at2759"/>
<keyword evidence="4 9" id="KW-0732">Signal</keyword>
<keyword evidence="5" id="KW-0677">Repeat</keyword>
<dbReference type="Gene3D" id="2.10.50.10">
    <property type="entry name" value="Tumor Necrosis Factor Receptor, subunit A, domain 2"/>
    <property type="match status" value="3"/>
</dbReference>
<dbReference type="Pfam" id="PF21733">
    <property type="entry name" value="Death_3"/>
    <property type="match status" value="1"/>
</dbReference>
<keyword evidence="12" id="KW-1185">Reference proteome</keyword>
<evidence type="ECO:0000256" key="8">
    <source>
        <dbReference type="PROSITE-ProRule" id="PRU00206"/>
    </source>
</evidence>
<dbReference type="InterPro" id="IPR048522">
    <property type="entry name" value="Death_3_fish"/>
</dbReference>
<dbReference type="PROSITE" id="PS50050">
    <property type="entry name" value="TNFR_NGFR_2"/>
    <property type="match status" value="2"/>
</dbReference>
<sequence>MLSVSVLFLLSAALLHAALAEEPVPTYKHRDPVTGRTLNCTMCPPGTHMTAHCTASTTTQCEACSDDHYTELWNYLPRCLYCGNFCFGNLEVETECTNKSNRVCRCKQGFYLTSDYCARHSECGPGYGVQSIGTPLTNTVCEECSDGYFSSSSSALDSCVKHQECANGKAALLPGSIYQDTVCGSCEDLTSGSETYKAFLSGLLSVHKTRMGKMRKFAARYITKSGTERRVSRMALPSQRGPLLDQIIEGLAKTPEWLPQLPEMLRSSQLNSLADKVETRLKEIKEQSPSCNFTQ</sequence>
<dbReference type="CTD" id="4982"/>
<reference evidence="11" key="3">
    <citation type="submission" date="2025-09" db="UniProtKB">
        <authorList>
            <consortium name="Ensembl"/>
        </authorList>
    </citation>
    <scope>IDENTIFICATION</scope>
</reference>
<feature type="chain" id="PRO_5025484957" evidence="9">
    <location>
        <begin position="21"/>
        <end position="295"/>
    </location>
</feature>
<comment type="caution">
    <text evidence="8">Lacks conserved residue(s) required for the propagation of feature annotation.</text>
</comment>
<feature type="repeat" description="TNFR-Cys" evidence="8">
    <location>
        <begin position="143"/>
        <end position="183"/>
    </location>
</feature>
<dbReference type="Proteomes" id="UP000472271">
    <property type="component" value="Chromosome 16"/>
</dbReference>
<dbReference type="InParanoid" id="A0A673CNI4"/>
<reference evidence="11" key="1">
    <citation type="submission" date="2019-06" db="EMBL/GenBank/DDBJ databases">
        <authorList>
            <consortium name="Wellcome Sanger Institute Data Sharing"/>
        </authorList>
    </citation>
    <scope>NUCLEOTIDE SEQUENCE [LARGE SCALE GENOMIC DNA]</scope>
</reference>
<dbReference type="Pfam" id="PF00020">
    <property type="entry name" value="TNFR_c6"/>
    <property type="match status" value="3"/>
</dbReference>
<evidence type="ECO:0000256" key="7">
    <source>
        <dbReference type="ARBA" id="ARBA00023180"/>
    </source>
</evidence>
<evidence type="ECO:0000256" key="3">
    <source>
        <dbReference type="ARBA" id="ARBA00022703"/>
    </source>
</evidence>
<proteinExistence type="predicted"/>
<dbReference type="RefSeq" id="XP_030013001.1">
    <property type="nucleotide sequence ID" value="XM_030157141.1"/>
</dbReference>
<evidence type="ECO:0000313" key="11">
    <source>
        <dbReference type="Ensembl" id="ENSSORP00005057206.1"/>
    </source>
</evidence>
<dbReference type="SUPFAM" id="SSF57586">
    <property type="entry name" value="TNF receptor-like"/>
    <property type="match status" value="2"/>
</dbReference>
<organism evidence="11 12">
    <name type="scientific">Sphaeramia orbicularis</name>
    <name type="common">orbiculate cardinalfish</name>
    <dbReference type="NCBI Taxonomy" id="375764"/>
    <lineage>
        <taxon>Eukaryota</taxon>
        <taxon>Metazoa</taxon>
        <taxon>Chordata</taxon>
        <taxon>Craniata</taxon>
        <taxon>Vertebrata</taxon>
        <taxon>Euteleostomi</taxon>
        <taxon>Actinopterygii</taxon>
        <taxon>Neopterygii</taxon>
        <taxon>Teleostei</taxon>
        <taxon>Neoteleostei</taxon>
        <taxon>Acanthomorphata</taxon>
        <taxon>Gobiaria</taxon>
        <taxon>Kurtiformes</taxon>
        <taxon>Apogonoidei</taxon>
        <taxon>Apogonidae</taxon>
        <taxon>Apogoninae</taxon>
        <taxon>Sphaeramia</taxon>
    </lineage>
</organism>
<evidence type="ECO:0000256" key="6">
    <source>
        <dbReference type="ARBA" id="ARBA00023157"/>
    </source>
</evidence>
<evidence type="ECO:0000256" key="2">
    <source>
        <dbReference type="ARBA" id="ARBA00022525"/>
    </source>
</evidence>
<keyword evidence="6 8" id="KW-1015">Disulfide bond</keyword>
<accession>A0A673CNI4</accession>
<evidence type="ECO:0000313" key="12">
    <source>
        <dbReference type="Proteomes" id="UP000472271"/>
    </source>
</evidence>